<organism evidence="1 2">
    <name type="scientific">Methylacidiphilum infernorum (isolate V4)</name>
    <name type="common">Methylokorus infernorum (strain V4)</name>
    <dbReference type="NCBI Taxonomy" id="481448"/>
    <lineage>
        <taxon>Bacteria</taxon>
        <taxon>Pseudomonadati</taxon>
        <taxon>Verrucomicrobiota</taxon>
        <taxon>Methylacidiphilae</taxon>
        <taxon>Methylacidiphilales</taxon>
        <taxon>Methylacidiphilaceae</taxon>
        <taxon>Methylacidiphilum (ex Ratnadevi et al. 2023)</taxon>
    </lineage>
</organism>
<evidence type="ECO:0000313" key="1">
    <source>
        <dbReference type="EMBL" id="ACD83073.1"/>
    </source>
</evidence>
<dbReference type="Proteomes" id="UP000009149">
    <property type="component" value="Chromosome"/>
</dbReference>
<dbReference type="STRING" id="481448.Minf_1018"/>
<proteinExistence type="predicted"/>
<reference evidence="1 2" key="1">
    <citation type="journal article" date="2008" name="Biol. Direct">
        <title>Complete genome sequence of the extremely acidophilic methanotroph isolate V4, Methylacidiphilum infernorum, a representative of the bacterial phylum Verrucomicrobia.</title>
        <authorList>
            <person name="Hou S."/>
            <person name="Makarova K.S."/>
            <person name="Saw J.H."/>
            <person name="Senin P."/>
            <person name="Ly B.V."/>
            <person name="Zhou Z."/>
            <person name="Ren Y."/>
            <person name="Wang J."/>
            <person name="Galperin M.Y."/>
            <person name="Omelchenko M.V."/>
            <person name="Wolf Y.I."/>
            <person name="Yutin N."/>
            <person name="Koonin E.V."/>
            <person name="Stott M.B."/>
            <person name="Mountain B.W."/>
            <person name="Crowe M.A."/>
            <person name="Smirnova A.V."/>
            <person name="Dunfield P.F."/>
            <person name="Feng L."/>
            <person name="Wang L."/>
            <person name="Alam M."/>
        </authorList>
    </citation>
    <scope>NUCLEOTIDE SEQUENCE [LARGE SCALE GENOMIC DNA]</scope>
    <source>
        <strain evidence="2">Isolate V4</strain>
    </source>
</reference>
<dbReference type="EMBL" id="CP000975">
    <property type="protein sequence ID" value="ACD83073.1"/>
    <property type="molecule type" value="Genomic_DNA"/>
</dbReference>
<accession>B3DUS0</accession>
<dbReference type="AlphaFoldDB" id="B3DUS0"/>
<gene>
    <name evidence="1" type="ordered locus">Minf_1018</name>
</gene>
<evidence type="ECO:0000313" key="2">
    <source>
        <dbReference type="Proteomes" id="UP000009149"/>
    </source>
</evidence>
<sequence length="58" mass="6704">MPSLRIKTKSLLALKKETLKKRICYEYPLKSPFSERLGRTLQEPFPGSFTNSFSVRSP</sequence>
<dbReference type="HOGENOM" id="CLU_2974261_0_0_0"/>
<protein>
    <submittedName>
        <fullName evidence="1">Uncharacterized protein</fullName>
    </submittedName>
</protein>
<dbReference type="KEGG" id="min:Minf_1018"/>
<name>B3DUS0_METI4</name>